<accession>A0A291HK34</accession>
<evidence type="ECO:0000313" key="8">
    <source>
        <dbReference type="EMBL" id="ATG72537.1"/>
    </source>
</evidence>
<dbReference type="KEGG" id="zdf:AN401_00655"/>
<keyword evidence="2 4" id="KW-0807">Transducer</keyword>
<gene>
    <name evidence="8" type="ORF">AN401_00655</name>
</gene>
<proteinExistence type="inferred from homology"/>
<dbReference type="Proteomes" id="UP000217763">
    <property type="component" value="Chromosome"/>
</dbReference>
<sequence length="652" mass="71654">MNQWHRLGMRTRLFIATALLLAVLVLLVVVLQSTLNGRDRLSRLQHDELPTALSAIAAQVQARLNTAITGSEALARNPFILDWIAAGAPAEQLPQMQAALAQVQESLQATAVFMATNDGREIRYHHYEDGKLNWRRMSADNPDDAWYFSYLNGGRSFELNLDTNAFSDEQLLMFVNFRSHRTNPAGQPLNVAGGAMNMSQLGALIREFRIGAGGQVMLVQPSGLVDIHPDMSLAGRLDLGGQPELAGLLSDKSEQGRILRLDWQGEEKFIGAIWMPALQRFLLAEVPTADIQGEIRHNQLTTLGIAGLLLSLGLVLLYPMAGALIAPLASLRRQISATADNLDLRVRFDTRDQAEIGHLCRQLNLLMDKLRQTLSEVRHVSDETEVVVEQLHGGAREASDSFHQQQSALEQITRVMHGITTQVADIATNAGEAGRYSEEGSAVLDAAERQLEQSYGAIGRLEQDMLDAKARMESLRRHSDDILHVLEVIRSISDQTNLLALNAAIEAARAGEHGRGFAVVADEVRQLAQRTQSSTTEIQHMIDNLRGASAQVAEQMEISAGSSQHGLASLTRTRDQLRQMSRRLEEVFAINSSMSTGTRAQQDAIGQIHEGLQHLAEQGARASTMVQQAASASQHLSQQVGRLRDKVMVFQC</sequence>
<organism evidence="8 9">
    <name type="scientific">Zobellella denitrificans</name>
    <dbReference type="NCBI Taxonomy" id="347534"/>
    <lineage>
        <taxon>Bacteria</taxon>
        <taxon>Pseudomonadati</taxon>
        <taxon>Pseudomonadota</taxon>
        <taxon>Gammaproteobacteria</taxon>
        <taxon>Aeromonadales</taxon>
        <taxon>Aeromonadaceae</taxon>
        <taxon>Zobellella</taxon>
    </lineage>
</organism>
<dbReference type="GO" id="GO:0006935">
    <property type="term" value="P:chemotaxis"/>
    <property type="evidence" value="ECO:0007669"/>
    <property type="project" value="UniProtKB-ARBA"/>
</dbReference>
<evidence type="ECO:0000256" key="3">
    <source>
        <dbReference type="ARBA" id="ARBA00029447"/>
    </source>
</evidence>
<dbReference type="SUPFAM" id="SSF58104">
    <property type="entry name" value="Methyl-accepting chemotaxis protein (MCP) signaling domain"/>
    <property type="match status" value="1"/>
</dbReference>
<dbReference type="PROSITE" id="PS50111">
    <property type="entry name" value="CHEMOTAXIS_TRANSDUC_2"/>
    <property type="match status" value="1"/>
</dbReference>
<dbReference type="InterPro" id="IPR003660">
    <property type="entry name" value="HAMP_dom"/>
</dbReference>
<dbReference type="Gene3D" id="3.30.450.20">
    <property type="entry name" value="PAS domain"/>
    <property type="match status" value="1"/>
</dbReference>
<evidence type="ECO:0000259" key="6">
    <source>
        <dbReference type="PROSITE" id="PS50111"/>
    </source>
</evidence>
<dbReference type="InterPro" id="IPR004089">
    <property type="entry name" value="MCPsignal_dom"/>
</dbReference>
<evidence type="ECO:0000256" key="5">
    <source>
        <dbReference type="SAM" id="Coils"/>
    </source>
</evidence>
<dbReference type="RefSeq" id="WP_096778285.1">
    <property type="nucleotide sequence ID" value="NZ_CP012621.1"/>
</dbReference>
<dbReference type="GO" id="GO:0007165">
    <property type="term" value="P:signal transduction"/>
    <property type="evidence" value="ECO:0007669"/>
    <property type="project" value="UniProtKB-KW"/>
</dbReference>
<comment type="similarity">
    <text evidence="3">Belongs to the methyl-accepting chemotaxis (MCP) protein family.</text>
</comment>
<evidence type="ECO:0000256" key="4">
    <source>
        <dbReference type="PROSITE-ProRule" id="PRU00284"/>
    </source>
</evidence>
<evidence type="ECO:0000313" key="9">
    <source>
        <dbReference type="Proteomes" id="UP000217763"/>
    </source>
</evidence>
<dbReference type="Gene3D" id="1.10.287.950">
    <property type="entry name" value="Methyl-accepting chemotaxis protein"/>
    <property type="match status" value="1"/>
</dbReference>
<evidence type="ECO:0000259" key="7">
    <source>
        <dbReference type="PROSITE" id="PS50885"/>
    </source>
</evidence>
<keyword evidence="5" id="KW-0175">Coiled coil</keyword>
<feature type="domain" description="HAMP" evidence="7">
    <location>
        <begin position="322"/>
        <end position="375"/>
    </location>
</feature>
<evidence type="ECO:0000256" key="1">
    <source>
        <dbReference type="ARBA" id="ARBA00004370"/>
    </source>
</evidence>
<evidence type="ECO:0000256" key="2">
    <source>
        <dbReference type="ARBA" id="ARBA00023224"/>
    </source>
</evidence>
<dbReference type="AlphaFoldDB" id="A0A291HK34"/>
<comment type="subcellular location">
    <subcellularLocation>
        <location evidence="1">Membrane</location>
    </subcellularLocation>
</comment>
<dbReference type="SMART" id="SM00304">
    <property type="entry name" value="HAMP"/>
    <property type="match status" value="1"/>
</dbReference>
<dbReference type="PANTHER" id="PTHR32089">
    <property type="entry name" value="METHYL-ACCEPTING CHEMOTAXIS PROTEIN MCPB"/>
    <property type="match status" value="1"/>
</dbReference>
<dbReference type="Pfam" id="PF00672">
    <property type="entry name" value="HAMP"/>
    <property type="match status" value="1"/>
</dbReference>
<dbReference type="FunFam" id="1.10.287.950:FF:000001">
    <property type="entry name" value="Methyl-accepting chemotaxis sensory transducer"/>
    <property type="match status" value="1"/>
</dbReference>
<dbReference type="SMART" id="SM00283">
    <property type="entry name" value="MA"/>
    <property type="match status" value="1"/>
</dbReference>
<dbReference type="Pfam" id="PF00015">
    <property type="entry name" value="MCPsignal"/>
    <property type="match status" value="1"/>
</dbReference>
<feature type="domain" description="Methyl-accepting transducer" evidence="6">
    <location>
        <begin position="380"/>
        <end position="616"/>
    </location>
</feature>
<dbReference type="GO" id="GO:0016020">
    <property type="term" value="C:membrane"/>
    <property type="evidence" value="ECO:0007669"/>
    <property type="project" value="UniProtKB-SubCell"/>
</dbReference>
<name>A0A291HK34_9GAMM</name>
<dbReference type="EMBL" id="CP012621">
    <property type="protein sequence ID" value="ATG72537.1"/>
    <property type="molecule type" value="Genomic_DNA"/>
</dbReference>
<reference evidence="9" key="1">
    <citation type="submission" date="2015-09" db="EMBL/GenBank/DDBJ databases">
        <authorList>
            <person name="Shao Z."/>
            <person name="Wang L."/>
        </authorList>
    </citation>
    <scope>NUCLEOTIDE SEQUENCE [LARGE SCALE GENOMIC DNA]</scope>
    <source>
        <strain evidence="9">F13-1</strain>
    </source>
</reference>
<dbReference type="CDD" id="cd18774">
    <property type="entry name" value="PDC2_HK_sensor"/>
    <property type="match status" value="1"/>
</dbReference>
<dbReference type="PROSITE" id="PS50885">
    <property type="entry name" value="HAMP"/>
    <property type="match status" value="1"/>
</dbReference>
<dbReference type="PANTHER" id="PTHR32089:SF112">
    <property type="entry name" value="LYSOZYME-LIKE PROTEIN-RELATED"/>
    <property type="match status" value="1"/>
</dbReference>
<feature type="coiled-coil region" evidence="5">
    <location>
        <begin position="444"/>
        <end position="478"/>
    </location>
</feature>
<protein>
    <submittedName>
        <fullName evidence="8">Chemotaxis protein</fullName>
    </submittedName>
</protein>
<keyword evidence="9" id="KW-1185">Reference proteome</keyword>